<proteinExistence type="predicted"/>
<evidence type="ECO:0000256" key="3">
    <source>
        <dbReference type="ARBA" id="ARBA00023125"/>
    </source>
</evidence>
<dbReference type="InterPro" id="IPR046335">
    <property type="entry name" value="LacI/GalR-like_sensor"/>
</dbReference>
<keyword evidence="2" id="KW-0805">Transcription regulation</keyword>
<evidence type="ECO:0000313" key="6">
    <source>
        <dbReference type="EMBL" id="MFC7269150.1"/>
    </source>
</evidence>
<gene>
    <name evidence="6" type="ORF">ACFQRL_09290</name>
</gene>
<dbReference type="EMBL" id="JBHTBE010000002">
    <property type="protein sequence ID" value="MFC7269150.1"/>
    <property type="molecule type" value="Genomic_DNA"/>
</dbReference>
<dbReference type="Proteomes" id="UP001596507">
    <property type="component" value="Unassembled WGS sequence"/>
</dbReference>
<dbReference type="CDD" id="cd01392">
    <property type="entry name" value="HTH_LacI"/>
    <property type="match status" value="1"/>
</dbReference>
<organism evidence="6 7">
    <name type="scientific">Microbacterium fluvii</name>
    <dbReference type="NCBI Taxonomy" id="415215"/>
    <lineage>
        <taxon>Bacteria</taxon>
        <taxon>Bacillati</taxon>
        <taxon>Actinomycetota</taxon>
        <taxon>Actinomycetes</taxon>
        <taxon>Micrococcales</taxon>
        <taxon>Microbacteriaceae</taxon>
        <taxon>Microbacterium</taxon>
    </lineage>
</organism>
<dbReference type="PROSITE" id="PS50932">
    <property type="entry name" value="HTH_LACI_2"/>
    <property type="match status" value="1"/>
</dbReference>
<keyword evidence="7" id="KW-1185">Reference proteome</keyword>
<dbReference type="InterPro" id="IPR028082">
    <property type="entry name" value="Peripla_BP_I"/>
</dbReference>
<dbReference type="Pfam" id="PF00356">
    <property type="entry name" value="LacI"/>
    <property type="match status" value="1"/>
</dbReference>
<dbReference type="Gene3D" id="3.40.50.2300">
    <property type="match status" value="2"/>
</dbReference>
<dbReference type="RefSeq" id="WP_262874078.1">
    <property type="nucleotide sequence ID" value="NZ_BAABKW010000012.1"/>
</dbReference>
<evidence type="ECO:0000259" key="5">
    <source>
        <dbReference type="PROSITE" id="PS50932"/>
    </source>
</evidence>
<evidence type="ECO:0000313" key="7">
    <source>
        <dbReference type="Proteomes" id="UP001596507"/>
    </source>
</evidence>
<protein>
    <submittedName>
        <fullName evidence="6">LacI family DNA-binding transcriptional regulator</fullName>
    </submittedName>
</protein>
<feature type="domain" description="HTH lacI-type" evidence="5">
    <location>
        <begin position="8"/>
        <end position="62"/>
    </location>
</feature>
<evidence type="ECO:0000256" key="1">
    <source>
        <dbReference type="ARBA" id="ARBA00022491"/>
    </source>
</evidence>
<dbReference type="Pfam" id="PF13377">
    <property type="entry name" value="Peripla_BP_3"/>
    <property type="match status" value="1"/>
</dbReference>
<sequence>MSPRPHGVTSIDVAKAAGVSQTTVSRVLNGHPAVSDKMRERVLTAIDGLRYRPNLSARSLVTSRTNTIGVVLGELTNSYYAELLNTISAELAAAGYRTLIVSDRAGGAENLASTLWETSVDGVIVTTTLLPSEEMSPILSLGVPMVTMGPDFEARVDSLTPDNSEGGRLAARHLLDLGHRRIGVVTGPLDAGSVRDRHRGFLEEFAARDVRLDDDLVQGADLTYERAYTAAHALLSLPDRPTALFCHNDLMAFAALNAATGLGIEVPGEVSILGFDDVRASAWESFRLTTVRQPIRDMALGAVRMLLDRFADPDGDAVHVVLPCELVERATTRALAAG</sequence>
<reference evidence="7" key="1">
    <citation type="journal article" date="2019" name="Int. J. Syst. Evol. Microbiol.">
        <title>The Global Catalogue of Microorganisms (GCM) 10K type strain sequencing project: providing services to taxonomists for standard genome sequencing and annotation.</title>
        <authorList>
            <consortium name="The Broad Institute Genomics Platform"/>
            <consortium name="The Broad Institute Genome Sequencing Center for Infectious Disease"/>
            <person name="Wu L."/>
            <person name="Ma J."/>
        </authorList>
    </citation>
    <scope>NUCLEOTIDE SEQUENCE [LARGE SCALE GENOMIC DNA]</scope>
    <source>
        <strain evidence="7">CGMCC 1.15772</strain>
    </source>
</reference>
<keyword evidence="4" id="KW-0804">Transcription</keyword>
<name>A0ABW2HF63_9MICO</name>
<comment type="caution">
    <text evidence="6">The sequence shown here is derived from an EMBL/GenBank/DDBJ whole genome shotgun (WGS) entry which is preliminary data.</text>
</comment>
<keyword evidence="3 6" id="KW-0238">DNA-binding</keyword>
<dbReference type="CDD" id="cd06278">
    <property type="entry name" value="PBP1_LacI-like"/>
    <property type="match status" value="1"/>
</dbReference>
<dbReference type="InterPro" id="IPR010982">
    <property type="entry name" value="Lambda_DNA-bd_dom_sf"/>
</dbReference>
<dbReference type="PANTHER" id="PTHR30146:SF148">
    <property type="entry name" value="HTH-TYPE TRANSCRIPTIONAL REPRESSOR PURR-RELATED"/>
    <property type="match status" value="1"/>
</dbReference>
<dbReference type="PRINTS" id="PR00036">
    <property type="entry name" value="HTHLACI"/>
</dbReference>
<dbReference type="GO" id="GO:0003677">
    <property type="term" value="F:DNA binding"/>
    <property type="evidence" value="ECO:0007669"/>
    <property type="project" value="UniProtKB-KW"/>
</dbReference>
<dbReference type="SMART" id="SM00354">
    <property type="entry name" value="HTH_LACI"/>
    <property type="match status" value="1"/>
</dbReference>
<dbReference type="InterPro" id="IPR000843">
    <property type="entry name" value="HTH_LacI"/>
</dbReference>
<dbReference type="PANTHER" id="PTHR30146">
    <property type="entry name" value="LACI-RELATED TRANSCRIPTIONAL REPRESSOR"/>
    <property type="match status" value="1"/>
</dbReference>
<dbReference type="SUPFAM" id="SSF47413">
    <property type="entry name" value="lambda repressor-like DNA-binding domains"/>
    <property type="match status" value="1"/>
</dbReference>
<dbReference type="Gene3D" id="1.10.260.40">
    <property type="entry name" value="lambda repressor-like DNA-binding domains"/>
    <property type="match status" value="1"/>
</dbReference>
<dbReference type="SUPFAM" id="SSF53822">
    <property type="entry name" value="Periplasmic binding protein-like I"/>
    <property type="match status" value="1"/>
</dbReference>
<keyword evidence="1" id="KW-0678">Repressor</keyword>
<accession>A0ABW2HF63</accession>
<evidence type="ECO:0000256" key="4">
    <source>
        <dbReference type="ARBA" id="ARBA00023163"/>
    </source>
</evidence>
<evidence type="ECO:0000256" key="2">
    <source>
        <dbReference type="ARBA" id="ARBA00023015"/>
    </source>
</evidence>